<feature type="compositionally biased region" description="Low complexity" evidence="1">
    <location>
        <begin position="8"/>
        <end position="18"/>
    </location>
</feature>
<evidence type="ECO:0000256" key="1">
    <source>
        <dbReference type="SAM" id="MobiDB-lite"/>
    </source>
</evidence>
<dbReference type="AlphaFoldDB" id="A0A081XXM1"/>
<proteinExistence type="predicted"/>
<protein>
    <recommendedName>
        <fullName evidence="4">ABC transporter ATP-binding protein</fullName>
    </recommendedName>
</protein>
<organism evidence="2 3">
    <name type="scientific">Streptomyces toyocaensis</name>
    <dbReference type="NCBI Taxonomy" id="55952"/>
    <lineage>
        <taxon>Bacteria</taxon>
        <taxon>Bacillati</taxon>
        <taxon>Actinomycetota</taxon>
        <taxon>Actinomycetes</taxon>
        <taxon>Kitasatosporales</taxon>
        <taxon>Streptomycetaceae</taxon>
        <taxon>Streptomyces</taxon>
    </lineage>
</organism>
<reference evidence="2 3" key="1">
    <citation type="submission" date="2014-02" db="EMBL/GenBank/DDBJ databases">
        <title>The genome announcement of Streptomyces toyocaensis NRRL15009.</title>
        <authorList>
            <person name="Hong H.-J."/>
            <person name="Kwun M.J."/>
        </authorList>
    </citation>
    <scope>NUCLEOTIDE SEQUENCE [LARGE SCALE GENOMIC DNA]</scope>
    <source>
        <strain evidence="2 3">NRRL 15009</strain>
    </source>
</reference>
<dbReference type="EMBL" id="JFCB01000002">
    <property type="protein sequence ID" value="KES08294.1"/>
    <property type="molecule type" value="Genomic_DNA"/>
</dbReference>
<accession>A0A081XXM1</accession>
<dbReference type="InterPro" id="IPR027417">
    <property type="entry name" value="P-loop_NTPase"/>
</dbReference>
<sequence length="67" mass="6905">MHTRPVGEAEAGAAGLGAVPMSTDGGPDEARSPIIVMADGRIQEIGTHEELLRRGGAYAALHRGRVA</sequence>
<name>A0A081XXM1_STRTO</name>
<dbReference type="Proteomes" id="UP000028341">
    <property type="component" value="Unassembled WGS sequence"/>
</dbReference>
<keyword evidence="3" id="KW-1185">Reference proteome</keyword>
<feature type="region of interest" description="Disordered" evidence="1">
    <location>
        <begin position="1"/>
        <end position="31"/>
    </location>
</feature>
<dbReference type="SUPFAM" id="SSF52540">
    <property type="entry name" value="P-loop containing nucleoside triphosphate hydrolases"/>
    <property type="match status" value="1"/>
</dbReference>
<evidence type="ECO:0000313" key="2">
    <source>
        <dbReference type="EMBL" id="KES08294.1"/>
    </source>
</evidence>
<comment type="caution">
    <text evidence="2">The sequence shown here is derived from an EMBL/GenBank/DDBJ whole genome shotgun (WGS) entry which is preliminary data.</text>
</comment>
<evidence type="ECO:0000313" key="3">
    <source>
        <dbReference type="Proteomes" id="UP000028341"/>
    </source>
</evidence>
<gene>
    <name evidence="2" type="ORF">BU52_04530</name>
</gene>
<evidence type="ECO:0008006" key="4">
    <source>
        <dbReference type="Google" id="ProtNLM"/>
    </source>
</evidence>